<accession>A0A0S1MIG8</accession>
<sequence>MLAPSVWALCLHPLSGYYIGSLCAGIKSANSEWVLNLNILSRYYYCLY</sequence>
<dbReference type="EMBL" id="KT246589">
    <property type="protein sequence ID" value="ALL40680.1"/>
    <property type="molecule type" value="mRNA"/>
</dbReference>
<evidence type="ECO:0000256" key="1">
    <source>
        <dbReference type="SAM" id="SignalP"/>
    </source>
</evidence>
<protein>
    <submittedName>
        <fullName evidence="2">Uncharacterized protein</fullName>
    </submittedName>
</protein>
<name>A0A0S1MIG8_PHAPC</name>
<proteinExistence type="evidence at transcript level"/>
<reference evidence="2" key="1">
    <citation type="submission" date="2015-07" db="EMBL/GenBank/DDBJ databases">
        <title>Elucidating the P. pachyrhizi secretome and potential effectors.</title>
        <authorList>
            <person name="de Carvalho M.C.C.G."/>
            <person name="Nascimento L.C."/>
            <person name="Darben L.M."/>
            <person name="Polizel-Podanosqui A.M."/>
            <person name="Lopes-Caitar V.S."/>
            <person name="Rocha C.S."/>
            <person name="Qi M."/>
            <person name="Carazolle M."/>
            <person name="Kuwahara M.K."/>
            <person name="Pereira G.A.G."/>
            <person name="Abdelnoor R.V."/>
            <person name="Whitham S.A."/>
            <person name="Marcelino-Guimaraes F.C."/>
        </authorList>
    </citation>
    <scope>NUCLEOTIDE SEQUENCE</scope>
</reference>
<dbReference type="AlphaFoldDB" id="A0A0S1MIG8"/>
<organism evidence="2">
    <name type="scientific">Phakopsora pachyrhizi</name>
    <name type="common">Asian soybean rust disease fungus</name>
    <dbReference type="NCBI Taxonomy" id="170000"/>
    <lineage>
        <taxon>Eukaryota</taxon>
        <taxon>Fungi</taxon>
        <taxon>Dikarya</taxon>
        <taxon>Basidiomycota</taxon>
        <taxon>Pucciniomycotina</taxon>
        <taxon>Pucciniomycetes</taxon>
        <taxon>Pucciniales</taxon>
        <taxon>Phakopsoraceae</taxon>
        <taxon>Phakopsora</taxon>
    </lineage>
</organism>
<feature type="signal peptide" evidence="1">
    <location>
        <begin position="1"/>
        <end position="16"/>
    </location>
</feature>
<evidence type="ECO:0000313" key="2">
    <source>
        <dbReference type="EMBL" id="ALL40680.1"/>
    </source>
</evidence>
<feature type="chain" id="PRO_5006588926" evidence="1">
    <location>
        <begin position="17"/>
        <end position="48"/>
    </location>
</feature>
<keyword evidence="1" id="KW-0732">Signal</keyword>